<evidence type="ECO:0000313" key="4">
    <source>
        <dbReference type="Proteomes" id="UP000799118"/>
    </source>
</evidence>
<accession>A0A6A4GHH4</accession>
<feature type="transmembrane region" description="Helical" evidence="1">
    <location>
        <begin position="125"/>
        <end position="148"/>
    </location>
</feature>
<keyword evidence="1" id="KW-1133">Transmembrane helix</keyword>
<dbReference type="Pfam" id="PF20152">
    <property type="entry name" value="DUF6534"/>
    <property type="match status" value="1"/>
</dbReference>
<protein>
    <recommendedName>
        <fullName evidence="2">DUF6534 domain-containing protein</fullName>
    </recommendedName>
</protein>
<feature type="transmembrane region" description="Helical" evidence="1">
    <location>
        <begin position="24"/>
        <end position="41"/>
    </location>
</feature>
<dbReference type="InterPro" id="IPR045339">
    <property type="entry name" value="DUF6534"/>
</dbReference>
<name>A0A6A4GHH4_9AGAR</name>
<feature type="transmembrane region" description="Helical" evidence="1">
    <location>
        <begin position="160"/>
        <end position="187"/>
    </location>
</feature>
<keyword evidence="4" id="KW-1185">Reference proteome</keyword>
<evidence type="ECO:0000259" key="2">
    <source>
        <dbReference type="Pfam" id="PF20152"/>
    </source>
</evidence>
<feature type="transmembrane region" description="Helical" evidence="1">
    <location>
        <begin position="53"/>
        <end position="72"/>
    </location>
</feature>
<keyword evidence="1" id="KW-0472">Membrane</keyword>
<dbReference type="EMBL" id="ML770033">
    <property type="protein sequence ID" value="KAE9385082.1"/>
    <property type="molecule type" value="Genomic_DNA"/>
</dbReference>
<organism evidence="3 4">
    <name type="scientific">Gymnopus androsaceus JB14</name>
    <dbReference type="NCBI Taxonomy" id="1447944"/>
    <lineage>
        <taxon>Eukaryota</taxon>
        <taxon>Fungi</taxon>
        <taxon>Dikarya</taxon>
        <taxon>Basidiomycota</taxon>
        <taxon>Agaricomycotina</taxon>
        <taxon>Agaricomycetes</taxon>
        <taxon>Agaricomycetidae</taxon>
        <taxon>Agaricales</taxon>
        <taxon>Marasmiineae</taxon>
        <taxon>Omphalotaceae</taxon>
        <taxon>Gymnopus</taxon>
    </lineage>
</organism>
<dbReference type="PANTHER" id="PTHR40465">
    <property type="entry name" value="CHROMOSOME 1, WHOLE GENOME SHOTGUN SEQUENCE"/>
    <property type="match status" value="1"/>
</dbReference>
<feature type="domain" description="DUF6534" evidence="2">
    <location>
        <begin position="172"/>
        <end position="266"/>
    </location>
</feature>
<dbReference type="Proteomes" id="UP000799118">
    <property type="component" value="Unassembled WGS sequence"/>
</dbReference>
<reference evidence="3" key="1">
    <citation type="journal article" date="2019" name="Environ. Microbiol.">
        <title>Fungal ecological strategies reflected in gene transcription - a case study of two litter decomposers.</title>
        <authorList>
            <person name="Barbi F."/>
            <person name="Kohler A."/>
            <person name="Barry K."/>
            <person name="Baskaran P."/>
            <person name="Daum C."/>
            <person name="Fauchery L."/>
            <person name="Ihrmark K."/>
            <person name="Kuo A."/>
            <person name="LaButti K."/>
            <person name="Lipzen A."/>
            <person name="Morin E."/>
            <person name="Grigoriev I.V."/>
            <person name="Henrissat B."/>
            <person name="Lindahl B."/>
            <person name="Martin F."/>
        </authorList>
    </citation>
    <scope>NUCLEOTIDE SEQUENCE</scope>
    <source>
        <strain evidence="3">JB14</strain>
    </source>
</reference>
<dbReference type="AlphaFoldDB" id="A0A6A4GHH4"/>
<dbReference type="OrthoDB" id="2681808at2759"/>
<evidence type="ECO:0000256" key="1">
    <source>
        <dbReference type="SAM" id="Phobius"/>
    </source>
</evidence>
<feature type="transmembrane region" description="Helical" evidence="1">
    <location>
        <begin position="212"/>
        <end position="234"/>
    </location>
</feature>
<proteinExistence type="predicted"/>
<sequence length="337" mass="37460">MSGLSPAEQAQINILLGGVVVSNYLSYLTMGIVLSSTWTYFSKFPADRWWFKALVILCVSMCIGDTIATGIWSYDWAVVNYGNPATMALTHWALPADAFFLGSCGLTVQLFYAWRIWMMSMRQNWILPVVIGSLSISGWCVVCWMIHIPATHKSTSDLMLALPVIYIWLGGSVGADVLITGSMIYYLDLRFRMEFPSSVSANRFLRRRLRKLIVRTAECNSLSLFAQAIAFGLFNCSAVGFYFVITDMMLAKIYTVSLLVSLNSRHIDNDHGTSERGSSSSGDRGVELTVLHTSSIPSTQVSVHTQPETASDLEEQTQGPVFNRALALCCRHYEVHA</sequence>
<gene>
    <name evidence="3" type="ORF">BT96DRAFT_1026703</name>
</gene>
<keyword evidence="1" id="KW-0812">Transmembrane</keyword>
<feature type="transmembrane region" description="Helical" evidence="1">
    <location>
        <begin position="92"/>
        <end position="113"/>
    </location>
</feature>
<dbReference type="PANTHER" id="PTHR40465:SF1">
    <property type="entry name" value="DUF6534 DOMAIN-CONTAINING PROTEIN"/>
    <property type="match status" value="1"/>
</dbReference>
<evidence type="ECO:0000313" key="3">
    <source>
        <dbReference type="EMBL" id="KAE9385082.1"/>
    </source>
</evidence>